<dbReference type="EMBL" id="VVIM01000005">
    <property type="protein sequence ID" value="KAB0799197.1"/>
    <property type="molecule type" value="Genomic_DNA"/>
</dbReference>
<keyword evidence="7" id="KW-1015">Disulfide bond</keyword>
<dbReference type="CDD" id="cd00190">
    <property type="entry name" value="Tryp_SPc"/>
    <property type="match status" value="2"/>
</dbReference>
<evidence type="ECO:0000259" key="10">
    <source>
        <dbReference type="PROSITE" id="PS50240"/>
    </source>
</evidence>
<gene>
    <name evidence="11" type="ORF">PPYR_07077</name>
</gene>
<evidence type="ECO:0000313" key="12">
    <source>
        <dbReference type="Proteomes" id="UP000327044"/>
    </source>
</evidence>
<proteinExistence type="inferred from homology"/>
<comment type="similarity">
    <text evidence="1">Belongs to the peptidase S1 family.</text>
</comment>
<feature type="signal peptide" evidence="9">
    <location>
        <begin position="1"/>
        <end position="16"/>
    </location>
</feature>
<dbReference type="InterPro" id="IPR018114">
    <property type="entry name" value="TRYPSIN_HIS"/>
</dbReference>
<dbReference type="Gene3D" id="2.40.10.10">
    <property type="entry name" value="Trypsin-like serine proteases"/>
    <property type="match status" value="2"/>
</dbReference>
<dbReference type="InterPro" id="IPR001314">
    <property type="entry name" value="Peptidase_S1A"/>
</dbReference>
<evidence type="ECO:0000313" key="11">
    <source>
        <dbReference type="EMBL" id="KAB0799197.1"/>
    </source>
</evidence>
<evidence type="ECO:0000256" key="5">
    <source>
        <dbReference type="ARBA" id="ARBA00022825"/>
    </source>
</evidence>
<dbReference type="AlphaFoldDB" id="A0A5N4APE4"/>
<dbReference type="GO" id="GO:0004252">
    <property type="term" value="F:serine-type endopeptidase activity"/>
    <property type="evidence" value="ECO:0007669"/>
    <property type="project" value="InterPro"/>
</dbReference>
<organism evidence="11 12">
    <name type="scientific">Photinus pyralis</name>
    <name type="common">Common eastern firefly</name>
    <name type="synonym">Lampyris pyralis</name>
    <dbReference type="NCBI Taxonomy" id="7054"/>
    <lineage>
        <taxon>Eukaryota</taxon>
        <taxon>Metazoa</taxon>
        <taxon>Ecdysozoa</taxon>
        <taxon>Arthropoda</taxon>
        <taxon>Hexapoda</taxon>
        <taxon>Insecta</taxon>
        <taxon>Pterygota</taxon>
        <taxon>Neoptera</taxon>
        <taxon>Endopterygota</taxon>
        <taxon>Coleoptera</taxon>
        <taxon>Polyphaga</taxon>
        <taxon>Elateriformia</taxon>
        <taxon>Elateroidea</taxon>
        <taxon>Lampyridae</taxon>
        <taxon>Lampyrinae</taxon>
        <taxon>Photinus</taxon>
    </lineage>
</organism>
<dbReference type="Pfam" id="PF00089">
    <property type="entry name" value="Trypsin"/>
    <property type="match status" value="2"/>
</dbReference>
<dbReference type="PANTHER" id="PTHR24276:SF91">
    <property type="entry name" value="AT26814P-RELATED"/>
    <property type="match status" value="1"/>
</dbReference>
<name>A0A5N4APE4_PHOPY</name>
<dbReference type="SMART" id="SM00020">
    <property type="entry name" value="Tryp_SPc"/>
    <property type="match status" value="2"/>
</dbReference>
<comment type="caution">
    <text evidence="11">The sequence shown here is derived from an EMBL/GenBank/DDBJ whole genome shotgun (WGS) entry which is preliminary data.</text>
</comment>
<keyword evidence="6" id="KW-0865">Zymogen</keyword>
<dbReference type="PRINTS" id="PR00722">
    <property type="entry name" value="CHYMOTRYPSIN"/>
</dbReference>
<sequence>MFRWVLLLTVVTVASAARPQLRTPPRLDGKIVGGKPVKIEEYPYQVSLQRYGSHVCGGSIIGPNKVLTAAHCTSGSSASSLSIRHSSTFRGSEGVVIKVASIAQNPAYNPSTISDDVTVLTLAEPIKDSDIGKPIAMVEANAAEGDREAVCTGWGTLSSGGSSPRQLQAVDVKEVDRKECNKSYGGGITDTMICFGSPGKDSCQGDSGGPLVVGEKQVGIVSWGYGCAHPEYPGVYAHVAPLRTFIDQNLPQLRTPPRLDGKIVGGKPVKIEEYPYQVSLQRYGSHVCGGSIIGPNKVLTAAHCTSGSSASSLSIRHSSTFRGSEGVVIKVASIAQNPAYNPSTISDDVTVLTLAEQIKDSDIGKPIAMVEANATEGDREAVCTGWGTLSSGGSSPRQLQAVDVKEVDRKECNRSYGGGITDTMICFGSPGKDSCQGDSGGPLVVGEKQVGIVSWGYGCAHPEYPGVYAHVAPLRTFIDQNL</sequence>
<keyword evidence="4 8" id="KW-0378">Hydrolase</keyword>
<evidence type="ECO:0000256" key="7">
    <source>
        <dbReference type="ARBA" id="ARBA00023157"/>
    </source>
</evidence>
<dbReference type="InParanoid" id="A0A5N4APE4"/>
<evidence type="ECO:0000256" key="3">
    <source>
        <dbReference type="ARBA" id="ARBA00022729"/>
    </source>
</evidence>
<feature type="chain" id="PRO_5024329653" description="Peptidase S1 domain-containing protein" evidence="9">
    <location>
        <begin position="17"/>
        <end position="482"/>
    </location>
</feature>
<keyword evidence="12" id="KW-1185">Reference proteome</keyword>
<evidence type="ECO:0000256" key="6">
    <source>
        <dbReference type="ARBA" id="ARBA00023145"/>
    </source>
</evidence>
<evidence type="ECO:0000256" key="2">
    <source>
        <dbReference type="ARBA" id="ARBA00022670"/>
    </source>
</evidence>
<dbReference type="FunCoup" id="A0A5N4APE4">
    <property type="interactions" value="78"/>
</dbReference>
<dbReference type="PANTHER" id="PTHR24276">
    <property type="entry name" value="POLYSERASE-RELATED"/>
    <property type="match status" value="1"/>
</dbReference>
<evidence type="ECO:0000256" key="9">
    <source>
        <dbReference type="SAM" id="SignalP"/>
    </source>
</evidence>
<accession>A0A5N4APE4</accession>
<dbReference type="InterPro" id="IPR043504">
    <property type="entry name" value="Peptidase_S1_PA_chymotrypsin"/>
</dbReference>
<keyword evidence="2 8" id="KW-0645">Protease</keyword>
<dbReference type="PROSITE" id="PS50240">
    <property type="entry name" value="TRYPSIN_DOM"/>
    <property type="match status" value="2"/>
</dbReference>
<reference evidence="11 12" key="1">
    <citation type="journal article" date="2018" name="Elife">
        <title>Firefly genomes illuminate parallel origins of bioluminescence in beetles.</title>
        <authorList>
            <person name="Fallon T.R."/>
            <person name="Lower S.E."/>
            <person name="Chang C.H."/>
            <person name="Bessho-Uehara M."/>
            <person name="Martin G.J."/>
            <person name="Bewick A.J."/>
            <person name="Behringer M."/>
            <person name="Debat H.J."/>
            <person name="Wong I."/>
            <person name="Day J.C."/>
            <person name="Suvorov A."/>
            <person name="Silva C.J."/>
            <person name="Stanger-Hall K.F."/>
            <person name="Hall D.W."/>
            <person name="Schmitz R.J."/>
            <person name="Nelson D.R."/>
            <person name="Lewis S.M."/>
            <person name="Shigenobu S."/>
            <person name="Bybee S.M."/>
            <person name="Larracuente A.M."/>
            <person name="Oba Y."/>
            <person name="Weng J.K."/>
        </authorList>
    </citation>
    <scope>NUCLEOTIDE SEQUENCE [LARGE SCALE GENOMIC DNA]</scope>
    <source>
        <strain evidence="11">1611_PpyrPB1</strain>
        <tissue evidence="11">Whole body</tissue>
    </source>
</reference>
<keyword evidence="5 8" id="KW-0720">Serine protease</keyword>
<feature type="domain" description="Peptidase S1" evidence="10">
    <location>
        <begin position="263"/>
        <end position="482"/>
    </location>
</feature>
<dbReference type="PROSITE" id="PS00134">
    <property type="entry name" value="TRYPSIN_HIS"/>
    <property type="match status" value="2"/>
</dbReference>
<dbReference type="Proteomes" id="UP000327044">
    <property type="component" value="Unassembled WGS sequence"/>
</dbReference>
<dbReference type="SUPFAM" id="SSF50494">
    <property type="entry name" value="Trypsin-like serine proteases"/>
    <property type="match status" value="2"/>
</dbReference>
<dbReference type="GO" id="GO:0006508">
    <property type="term" value="P:proteolysis"/>
    <property type="evidence" value="ECO:0007669"/>
    <property type="project" value="UniProtKB-KW"/>
</dbReference>
<dbReference type="InterPro" id="IPR009003">
    <property type="entry name" value="Peptidase_S1_PA"/>
</dbReference>
<dbReference type="FunFam" id="2.40.10.10:FF:000077">
    <property type="entry name" value="Predicted protein"/>
    <property type="match status" value="2"/>
</dbReference>
<keyword evidence="3 9" id="KW-0732">Signal</keyword>
<dbReference type="InterPro" id="IPR050430">
    <property type="entry name" value="Peptidase_S1"/>
</dbReference>
<dbReference type="PROSITE" id="PS00135">
    <property type="entry name" value="TRYPSIN_SER"/>
    <property type="match status" value="2"/>
</dbReference>
<protein>
    <recommendedName>
        <fullName evidence="10">Peptidase S1 domain-containing protein</fullName>
    </recommendedName>
</protein>
<evidence type="ECO:0000256" key="1">
    <source>
        <dbReference type="ARBA" id="ARBA00007664"/>
    </source>
</evidence>
<evidence type="ECO:0000256" key="8">
    <source>
        <dbReference type="RuleBase" id="RU363034"/>
    </source>
</evidence>
<dbReference type="InterPro" id="IPR001254">
    <property type="entry name" value="Trypsin_dom"/>
</dbReference>
<dbReference type="InterPro" id="IPR033116">
    <property type="entry name" value="TRYPSIN_SER"/>
</dbReference>
<feature type="domain" description="Peptidase S1" evidence="10">
    <location>
        <begin position="31"/>
        <end position="251"/>
    </location>
</feature>
<evidence type="ECO:0000256" key="4">
    <source>
        <dbReference type="ARBA" id="ARBA00022801"/>
    </source>
</evidence>